<reference evidence="1" key="1">
    <citation type="submission" date="2023-12" db="EMBL/GenBank/DDBJ databases">
        <title>Genome assembly of Anisodus tanguticus.</title>
        <authorList>
            <person name="Wang Y.-J."/>
        </authorList>
    </citation>
    <scope>NUCLEOTIDE SEQUENCE</scope>
    <source>
        <strain evidence="1">KB-2021</strain>
        <tissue evidence="1">Leaf</tissue>
    </source>
</reference>
<protein>
    <submittedName>
        <fullName evidence="1">Uncharacterized protein</fullName>
    </submittedName>
</protein>
<dbReference type="EMBL" id="JAVYJV010000010">
    <property type="protein sequence ID" value="KAK4360459.1"/>
    <property type="molecule type" value="Genomic_DNA"/>
</dbReference>
<keyword evidence="2" id="KW-1185">Reference proteome</keyword>
<dbReference type="Proteomes" id="UP001291623">
    <property type="component" value="Unassembled WGS sequence"/>
</dbReference>
<evidence type="ECO:0000313" key="2">
    <source>
        <dbReference type="Proteomes" id="UP001291623"/>
    </source>
</evidence>
<accession>A0AAE1VGF3</accession>
<comment type="caution">
    <text evidence="1">The sequence shown here is derived from an EMBL/GenBank/DDBJ whole genome shotgun (WGS) entry which is preliminary data.</text>
</comment>
<dbReference type="InterPro" id="IPR011990">
    <property type="entry name" value="TPR-like_helical_dom_sf"/>
</dbReference>
<proteinExistence type="predicted"/>
<evidence type="ECO:0000313" key="1">
    <source>
        <dbReference type="EMBL" id="KAK4360459.1"/>
    </source>
</evidence>
<sequence>MKCIGSNEESRYETHRDFVRKSVFERFENLPLKVRKSVFERFENPSLRVRKSVFEGSMLRIFESFLGPKFKKSEIFLKRIRRFKTRLGSLPEKKLLDKMKILRRKKTFTRIGFRMRLKWWKCSTIFASTITRQIQKKKSPTSNIKSVSSIQFLKDQNSIILRQLAELELQFAPDILASAYFTSFLMTGGWNHDNLLSALEAYEKAEKIDTTNSHPNLRYDCAVVSF</sequence>
<dbReference type="Gene3D" id="1.25.40.10">
    <property type="entry name" value="Tetratricopeptide repeat domain"/>
    <property type="match status" value="1"/>
</dbReference>
<name>A0AAE1VGF3_9SOLA</name>
<organism evidence="1 2">
    <name type="scientific">Anisodus tanguticus</name>
    <dbReference type="NCBI Taxonomy" id="243964"/>
    <lineage>
        <taxon>Eukaryota</taxon>
        <taxon>Viridiplantae</taxon>
        <taxon>Streptophyta</taxon>
        <taxon>Embryophyta</taxon>
        <taxon>Tracheophyta</taxon>
        <taxon>Spermatophyta</taxon>
        <taxon>Magnoliopsida</taxon>
        <taxon>eudicotyledons</taxon>
        <taxon>Gunneridae</taxon>
        <taxon>Pentapetalae</taxon>
        <taxon>asterids</taxon>
        <taxon>lamiids</taxon>
        <taxon>Solanales</taxon>
        <taxon>Solanaceae</taxon>
        <taxon>Solanoideae</taxon>
        <taxon>Hyoscyameae</taxon>
        <taxon>Anisodus</taxon>
    </lineage>
</organism>
<gene>
    <name evidence="1" type="ORF">RND71_019411</name>
</gene>
<dbReference type="AlphaFoldDB" id="A0AAE1VGF3"/>